<protein>
    <recommendedName>
        <fullName evidence="4">Cohesin domain-containing protein</fullName>
    </recommendedName>
</protein>
<dbReference type="GO" id="GO:0030246">
    <property type="term" value="F:carbohydrate binding"/>
    <property type="evidence" value="ECO:0007669"/>
    <property type="project" value="InterPro"/>
</dbReference>
<dbReference type="Proteomes" id="UP000231098">
    <property type="component" value="Unassembled WGS sequence"/>
</dbReference>
<evidence type="ECO:0000313" key="3">
    <source>
        <dbReference type="Proteomes" id="UP000231098"/>
    </source>
</evidence>
<feature type="chain" id="PRO_5013890548" description="Cohesin domain-containing protein" evidence="1">
    <location>
        <begin position="23"/>
        <end position="170"/>
    </location>
</feature>
<dbReference type="Gene3D" id="2.60.40.680">
    <property type="match status" value="1"/>
</dbReference>
<sequence>MTKKLALLTGIASLTIAGSTGALVYGLSQKTANTKIAAREERQTILFSWPKEAKIKVGESLLIKINANTFSQETNGGEIALKFDPLKLEFLRTDPENPSLNSKEINERGEVLMTLEKRIKGEDELAKLIFLGKSEGNCEIFFSENSNLPEVGGGGNTIKTKIGSEVAIEK</sequence>
<dbReference type="SUPFAM" id="SSF49384">
    <property type="entry name" value="Carbohydrate-binding domain"/>
    <property type="match status" value="1"/>
</dbReference>
<evidence type="ECO:0000256" key="1">
    <source>
        <dbReference type="SAM" id="SignalP"/>
    </source>
</evidence>
<evidence type="ECO:0008006" key="4">
    <source>
        <dbReference type="Google" id="ProtNLM"/>
    </source>
</evidence>
<comment type="caution">
    <text evidence="2">The sequence shown here is derived from an EMBL/GenBank/DDBJ whole genome shotgun (WGS) entry which is preliminary data.</text>
</comment>
<name>A0A2H0XA64_UNCKA</name>
<gene>
    <name evidence="2" type="ORF">COT51_00710</name>
</gene>
<reference evidence="3" key="1">
    <citation type="submission" date="2017-09" db="EMBL/GenBank/DDBJ databases">
        <title>Depth-based differentiation of microbial function through sediment-hosted aquifers and enrichment of novel symbionts in the deep terrestrial subsurface.</title>
        <authorList>
            <person name="Probst A.J."/>
            <person name="Ladd B."/>
            <person name="Jarett J.K."/>
            <person name="Geller-Mcgrath D.E."/>
            <person name="Sieber C.M.K."/>
            <person name="Emerson J.B."/>
            <person name="Anantharaman K."/>
            <person name="Thomas B.C."/>
            <person name="Malmstrom R."/>
            <person name="Stieglmeier M."/>
            <person name="Klingl A."/>
            <person name="Woyke T."/>
            <person name="Ryan C.M."/>
            <person name="Banfield J.F."/>
        </authorList>
    </citation>
    <scope>NUCLEOTIDE SEQUENCE [LARGE SCALE GENOMIC DNA]</scope>
</reference>
<organism evidence="2 3">
    <name type="scientific">candidate division WWE3 bacterium CG08_land_8_20_14_0_20_41_15</name>
    <dbReference type="NCBI Taxonomy" id="1975086"/>
    <lineage>
        <taxon>Bacteria</taxon>
        <taxon>Katanobacteria</taxon>
    </lineage>
</organism>
<proteinExistence type="predicted"/>
<dbReference type="AlphaFoldDB" id="A0A2H0XA64"/>
<keyword evidence="1" id="KW-0732">Signal</keyword>
<evidence type="ECO:0000313" key="2">
    <source>
        <dbReference type="EMBL" id="PIS21824.1"/>
    </source>
</evidence>
<dbReference type="InterPro" id="IPR008965">
    <property type="entry name" value="CBM2/CBM3_carb-bd_dom_sf"/>
</dbReference>
<feature type="signal peptide" evidence="1">
    <location>
        <begin position="1"/>
        <end position="22"/>
    </location>
</feature>
<dbReference type="EMBL" id="PEYV01000013">
    <property type="protein sequence ID" value="PIS21824.1"/>
    <property type="molecule type" value="Genomic_DNA"/>
</dbReference>
<accession>A0A2H0XA64</accession>